<dbReference type="GO" id="GO:0016020">
    <property type="term" value="C:membrane"/>
    <property type="evidence" value="ECO:0007669"/>
    <property type="project" value="UniProtKB-SubCell"/>
</dbReference>
<comment type="subcellular location">
    <subcellularLocation>
        <location evidence="1">Membrane</location>
        <topology evidence="1">Multi-pass membrane protein</topology>
    </subcellularLocation>
</comment>
<sequence>MAEPLTQSDIFYITLTCYYWGSSSPRFTHERTSEAVKALAQLYIDYPNITDDQVASYYGWDNKTYDVMAMNFAPFNETAFAAELLPLAPHPRATGSVLPLFIIFTTLSTVVMSLRLWSRWSLLGRIQNFDWVALISYFLIVAWGAYGVHASLVGGDMASWCDRSYFQIKQQSIAYNVGTTAYPMVVLSIKLALLIFYYQLSTWSALRTAVLVTGFTSIGNALGGFFAFLFQCNKVNFWDSEFDLTLKCEVHTLKAILGTGIVNIITDALVWVIPMPLVWRLQLYPRERIVAFFTFGFGGIACVAAAIRLEAVQNSIRFGIDGKDSILPIIAWGIIELNLALICSSAPALRALLMKHIPKLLSYGSSGASDIKSMFKRTGGNSSGSAGTRIRSAAGKTHIHVHSDPQSPVSPRSSYGKNMSTVSIRIGYVEYEKRDSTGTEVELPIQHPPKAAKIEGLV</sequence>
<dbReference type="EMBL" id="WIQZ01000045">
    <property type="protein sequence ID" value="KAF3132242.1"/>
    <property type="molecule type" value="Genomic_DNA"/>
</dbReference>
<keyword evidence="2 7" id="KW-0812">Transmembrane</keyword>
<evidence type="ECO:0000256" key="3">
    <source>
        <dbReference type="ARBA" id="ARBA00022989"/>
    </source>
</evidence>
<evidence type="ECO:0000313" key="9">
    <source>
        <dbReference type="EMBL" id="KAF3109278.1"/>
    </source>
</evidence>
<dbReference type="AlphaFoldDB" id="A0A7C8JBX4"/>
<feature type="region of interest" description="Disordered" evidence="6">
    <location>
        <begin position="395"/>
        <end position="416"/>
    </location>
</feature>
<evidence type="ECO:0000256" key="4">
    <source>
        <dbReference type="ARBA" id="ARBA00023136"/>
    </source>
</evidence>
<feature type="transmembrane region" description="Helical" evidence="7">
    <location>
        <begin position="209"/>
        <end position="230"/>
    </location>
</feature>
<dbReference type="Pfam" id="PF20684">
    <property type="entry name" value="Fung_rhodopsin"/>
    <property type="match status" value="1"/>
</dbReference>
<evidence type="ECO:0000259" key="8">
    <source>
        <dbReference type="Pfam" id="PF20684"/>
    </source>
</evidence>
<dbReference type="InterPro" id="IPR052337">
    <property type="entry name" value="SAT4-like"/>
</dbReference>
<feature type="transmembrane region" description="Helical" evidence="7">
    <location>
        <begin position="173"/>
        <end position="197"/>
    </location>
</feature>
<feature type="transmembrane region" description="Helical" evidence="7">
    <location>
        <begin position="255"/>
        <end position="277"/>
    </location>
</feature>
<evidence type="ECO:0000256" key="6">
    <source>
        <dbReference type="SAM" id="MobiDB-lite"/>
    </source>
</evidence>
<organism evidence="9 11">
    <name type="scientific">Orbilia oligospora</name>
    <name type="common">Nematode-trapping fungus</name>
    <name type="synonym">Arthrobotrys oligospora</name>
    <dbReference type="NCBI Taxonomy" id="2813651"/>
    <lineage>
        <taxon>Eukaryota</taxon>
        <taxon>Fungi</taxon>
        <taxon>Dikarya</taxon>
        <taxon>Ascomycota</taxon>
        <taxon>Pezizomycotina</taxon>
        <taxon>Orbiliomycetes</taxon>
        <taxon>Orbiliales</taxon>
        <taxon>Orbiliaceae</taxon>
        <taxon>Orbilia</taxon>
    </lineage>
</organism>
<dbReference type="PANTHER" id="PTHR33048">
    <property type="entry name" value="PTH11-LIKE INTEGRAL MEMBRANE PROTEIN (AFU_ORTHOLOGUE AFUA_5G11245)"/>
    <property type="match status" value="1"/>
</dbReference>
<comment type="caution">
    <text evidence="9">The sequence shown here is derived from an EMBL/GenBank/DDBJ whole genome shotgun (WGS) entry which is preliminary data.</text>
</comment>
<reference evidence="11 12" key="1">
    <citation type="submission" date="2019-06" db="EMBL/GenBank/DDBJ databases">
        <authorList>
            <person name="Palmer J.M."/>
        </authorList>
    </citation>
    <scope>NUCLEOTIDE SEQUENCE [LARGE SCALE GENOMIC DNA]</scope>
    <source>
        <strain evidence="9 11">TWF102</strain>
        <strain evidence="10 12">TWF703</strain>
    </source>
</reference>
<dbReference type="PANTHER" id="PTHR33048:SF47">
    <property type="entry name" value="INTEGRAL MEMBRANE PROTEIN-RELATED"/>
    <property type="match status" value="1"/>
</dbReference>
<feature type="transmembrane region" description="Helical" evidence="7">
    <location>
        <begin position="129"/>
        <end position="153"/>
    </location>
</feature>
<evidence type="ECO:0000256" key="2">
    <source>
        <dbReference type="ARBA" id="ARBA00022692"/>
    </source>
</evidence>
<comment type="similarity">
    <text evidence="5">Belongs to the SAT4 family.</text>
</comment>
<feature type="transmembrane region" description="Helical" evidence="7">
    <location>
        <begin position="329"/>
        <end position="353"/>
    </location>
</feature>
<dbReference type="InterPro" id="IPR049326">
    <property type="entry name" value="Rhodopsin_dom_fungi"/>
</dbReference>
<keyword evidence="4 7" id="KW-0472">Membrane</keyword>
<feature type="domain" description="Rhodopsin" evidence="8">
    <location>
        <begin position="114"/>
        <end position="354"/>
    </location>
</feature>
<feature type="compositionally biased region" description="Polar residues" evidence="6">
    <location>
        <begin position="404"/>
        <end position="416"/>
    </location>
</feature>
<feature type="transmembrane region" description="Helical" evidence="7">
    <location>
        <begin position="97"/>
        <end position="117"/>
    </location>
</feature>
<evidence type="ECO:0000256" key="5">
    <source>
        <dbReference type="ARBA" id="ARBA00038359"/>
    </source>
</evidence>
<keyword evidence="3 7" id="KW-1133">Transmembrane helix</keyword>
<name>A0A7C8JBX4_ORBOL</name>
<dbReference type="EMBL" id="WIQW01000007">
    <property type="protein sequence ID" value="KAF3109278.1"/>
    <property type="molecule type" value="Genomic_DNA"/>
</dbReference>
<evidence type="ECO:0000256" key="1">
    <source>
        <dbReference type="ARBA" id="ARBA00004141"/>
    </source>
</evidence>
<protein>
    <recommendedName>
        <fullName evidence="8">Rhodopsin domain-containing protein</fullName>
    </recommendedName>
</protein>
<evidence type="ECO:0000313" key="11">
    <source>
        <dbReference type="Proteomes" id="UP000475325"/>
    </source>
</evidence>
<evidence type="ECO:0000313" key="10">
    <source>
        <dbReference type="EMBL" id="KAF3132242.1"/>
    </source>
</evidence>
<dbReference type="Proteomes" id="UP000475325">
    <property type="component" value="Unassembled WGS sequence"/>
</dbReference>
<gene>
    <name evidence="9" type="ORF">TWF102_010050</name>
    <name evidence="10" type="ORF">TWF703_007360</name>
</gene>
<feature type="transmembrane region" description="Helical" evidence="7">
    <location>
        <begin position="289"/>
        <end position="309"/>
    </location>
</feature>
<proteinExistence type="inferred from homology"/>
<dbReference type="Proteomes" id="UP000480548">
    <property type="component" value="Unassembled WGS sequence"/>
</dbReference>
<accession>A0A7C8JBX4</accession>
<evidence type="ECO:0000256" key="7">
    <source>
        <dbReference type="SAM" id="Phobius"/>
    </source>
</evidence>
<evidence type="ECO:0000313" key="12">
    <source>
        <dbReference type="Proteomes" id="UP000480548"/>
    </source>
</evidence>